<comment type="similarity">
    <text evidence="1 6">Belongs to the clathrin heavy chain family.</text>
</comment>
<evidence type="ECO:0000256" key="1">
    <source>
        <dbReference type="ARBA" id="ARBA00009535"/>
    </source>
</evidence>
<keyword evidence="5 6" id="KW-0968">Cytoplasmic vesicle</keyword>
<dbReference type="FunFam" id="2.130.10.110:FF:000003">
    <property type="entry name" value="Clathrin heavy chain"/>
    <property type="match status" value="1"/>
</dbReference>
<comment type="subcellular location">
    <subcellularLocation>
        <location evidence="6">Cytoplasmic vesicle membrane</location>
        <topology evidence="6">Peripheral membrane protein</topology>
        <orientation evidence="6">Cytoplasmic side</orientation>
    </subcellularLocation>
    <subcellularLocation>
        <location evidence="6">Membrane</location>
        <location evidence="6">Coated pit</location>
        <topology evidence="6">Peripheral membrane protein</topology>
        <orientation evidence="6">Cytoplasmic side</orientation>
    </subcellularLocation>
</comment>
<keyword evidence="3 6" id="KW-0472">Membrane</keyword>
<evidence type="ECO:0000256" key="5">
    <source>
        <dbReference type="ARBA" id="ARBA00023329"/>
    </source>
</evidence>
<dbReference type="GO" id="GO:0005829">
    <property type="term" value="C:cytosol"/>
    <property type="evidence" value="ECO:0007669"/>
    <property type="project" value="GOC"/>
</dbReference>
<feature type="repeat" description="CHCR" evidence="7">
    <location>
        <begin position="541"/>
        <end position="687"/>
    </location>
</feature>
<organism evidence="9 10">
    <name type="scientific">Terfezia boudieri ATCC MYA-4762</name>
    <dbReference type="NCBI Taxonomy" id="1051890"/>
    <lineage>
        <taxon>Eukaryota</taxon>
        <taxon>Fungi</taxon>
        <taxon>Dikarya</taxon>
        <taxon>Ascomycota</taxon>
        <taxon>Pezizomycotina</taxon>
        <taxon>Pezizomycetes</taxon>
        <taxon>Pezizales</taxon>
        <taxon>Pezizaceae</taxon>
        <taxon>Terfezia</taxon>
    </lineage>
</organism>
<dbReference type="FunFam" id="1.25.40.10:FF:000082">
    <property type="entry name" value="Clathrin heavy chain"/>
    <property type="match status" value="1"/>
</dbReference>
<keyword evidence="4 6" id="KW-0168">Coated pit</keyword>
<dbReference type="Proteomes" id="UP000267821">
    <property type="component" value="Unassembled WGS sequence"/>
</dbReference>
<proteinExistence type="inferred from homology"/>
<dbReference type="GO" id="GO:0006895">
    <property type="term" value="P:Golgi to endosome transport"/>
    <property type="evidence" value="ECO:0007669"/>
    <property type="project" value="TreeGrafter"/>
</dbReference>
<evidence type="ECO:0000256" key="3">
    <source>
        <dbReference type="ARBA" id="ARBA00023136"/>
    </source>
</evidence>
<evidence type="ECO:0000256" key="7">
    <source>
        <dbReference type="PROSITE-ProRule" id="PRU01006"/>
    </source>
</evidence>
<dbReference type="InterPro" id="IPR022365">
    <property type="entry name" value="Clathrin_H-chain_propeller_rpt"/>
</dbReference>
<dbReference type="STRING" id="1051890.A0A3N4M1Y8"/>
<dbReference type="SUPFAM" id="SSF48371">
    <property type="entry name" value="ARM repeat"/>
    <property type="match status" value="6"/>
</dbReference>
<dbReference type="FunCoup" id="A0A3N4M1Y8">
    <property type="interactions" value="1211"/>
</dbReference>
<dbReference type="InterPro" id="IPR016024">
    <property type="entry name" value="ARM-type_fold"/>
</dbReference>
<dbReference type="SMART" id="SM00299">
    <property type="entry name" value="CLH"/>
    <property type="match status" value="7"/>
</dbReference>
<dbReference type="GO" id="GO:0030132">
    <property type="term" value="C:clathrin coat of coated pit"/>
    <property type="evidence" value="ECO:0007669"/>
    <property type="project" value="InterPro"/>
</dbReference>
<dbReference type="InterPro" id="IPR016025">
    <property type="entry name" value="Clathrin_H-chain_N"/>
</dbReference>
<reference evidence="9 10" key="1">
    <citation type="journal article" date="2018" name="Nat. Ecol. Evol.">
        <title>Pezizomycetes genomes reveal the molecular basis of ectomycorrhizal truffle lifestyle.</title>
        <authorList>
            <person name="Murat C."/>
            <person name="Payen T."/>
            <person name="Noel B."/>
            <person name="Kuo A."/>
            <person name="Morin E."/>
            <person name="Chen J."/>
            <person name="Kohler A."/>
            <person name="Krizsan K."/>
            <person name="Balestrini R."/>
            <person name="Da Silva C."/>
            <person name="Montanini B."/>
            <person name="Hainaut M."/>
            <person name="Levati E."/>
            <person name="Barry K.W."/>
            <person name="Belfiori B."/>
            <person name="Cichocki N."/>
            <person name="Clum A."/>
            <person name="Dockter R.B."/>
            <person name="Fauchery L."/>
            <person name="Guy J."/>
            <person name="Iotti M."/>
            <person name="Le Tacon F."/>
            <person name="Lindquist E.A."/>
            <person name="Lipzen A."/>
            <person name="Malagnac F."/>
            <person name="Mello A."/>
            <person name="Molinier V."/>
            <person name="Miyauchi S."/>
            <person name="Poulain J."/>
            <person name="Riccioni C."/>
            <person name="Rubini A."/>
            <person name="Sitrit Y."/>
            <person name="Splivallo R."/>
            <person name="Traeger S."/>
            <person name="Wang M."/>
            <person name="Zifcakova L."/>
            <person name="Wipf D."/>
            <person name="Zambonelli A."/>
            <person name="Paolocci F."/>
            <person name="Nowrousian M."/>
            <person name="Ottonello S."/>
            <person name="Baldrian P."/>
            <person name="Spatafora J.W."/>
            <person name="Henrissat B."/>
            <person name="Nagy L.G."/>
            <person name="Aury J.M."/>
            <person name="Wincker P."/>
            <person name="Grigoriev I.V."/>
            <person name="Bonfante P."/>
            <person name="Martin F.M."/>
        </authorList>
    </citation>
    <scope>NUCLEOTIDE SEQUENCE [LARGE SCALE GENOMIC DNA]</scope>
    <source>
        <strain evidence="9 10">ATCC MYA-4762</strain>
    </source>
</reference>
<evidence type="ECO:0000259" key="8">
    <source>
        <dbReference type="Pfam" id="PF09268"/>
    </source>
</evidence>
<dbReference type="GO" id="GO:0005198">
    <property type="term" value="F:structural molecule activity"/>
    <property type="evidence" value="ECO:0007669"/>
    <property type="project" value="InterPro"/>
</dbReference>
<feature type="repeat" description="CHCR" evidence="7">
    <location>
        <begin position="1133"/>
        <end position="1274"/>
    </location>
</feature>
<dbReference type="Gene3D" id="2.130.10.110">
    <property type="entry name" value="Clathrin heavy-chain terminal domain"/>
    <property type="match status" value="1"/>
</dbReference>
<dbReference type="InterPro" id="IPR016341">
    <property type="entry name" value="Clathrin_heavy_chain"/>
</dbReference>
<dbReference type="Gene3D" id="1.25.40.10">
    <property type="entry name" value="Tetratricopeptide repeat domain"/>
    <property type="match status" value="4"/>
</dbReference>
<dbReference type="Pfam" id="PF09268">
    <property type="entry name" value="Clathrin-link"/>
    <property type="match status" value="1"/>
</dbReference>
<feature type="domain" description="Clathrin heavy chain linker core motif" evidence="8">
    <location>
        <begin position="334"/>
        <end position="357"/>
    </location>
</feature>
<feature type="repeat" description="CHCR" evidence="7">
    <location>
        <begin position="1279"/>
        <end position="1425"/>
    </location>
</feature>
<dbReference type="GO" id="GO:0030479">
    <property type="term" value="C:actin cortical patch"/>
    <property type="evidence" value="ECO:0007669"/>
    <property type="project" value="TreeGrafter"/>
</dbReference>
<comment type="function">
    <text evidence="6">Clathrin is the major protein of the polyhedral coat of coated pits and vesicles.</text>
</comment>
<gene>
    <name evidence="9" type="ORF">L211DRAFT_855751</name>
</gene>
<evidence type="ECO:0000313" key="10">
    <source>
        <dbReference type="Proteomes" id="UP000267821"/>
    </source>
</evidence>
<feature type="repeat" description="CHCR" evidence="7">
    <location>
        <begin position="984"/>
        <end position="1129"/>
    </location>
</feature>
<dbReference type="FunFam" id="1.25.40.10:FF:000005">
    <property type="entry name" value="Clathrin heavy chain"/>
    <property type="match status" value="1"/>
</dbReference>
<dbReference type="Pfam" id="PF13838">
    <property type="entry name" value="Clathrin_H_link"/>
    <property type="match status" value="1"/>
</dbReference>
<dbReference type="EMBL" id="ML121531">
    <property type="protein sequence ID" value="RPB27402.1"/>
    <property type="molecule type" value="Genomic_DNA"/>
</dbReference>
<keyword evidence="10" id="KW-1185">Reference proteome</keyword>
<dbReference type="Pfam" id="PF00637">
    <property type="entry name" value="Clathrin"/>
    <property type="match status" value="7"/>
</dbReference>
<keyword evidence="2" id="KW-0677">Repeat</keyword>
<accession>A0A3N4M1Y8</accession>
<dbReference type="GO" id="GO:0030130">
    <property type="term" value="C:clathrin coat of trans-Golgi network vesicle"/>
    <property type="evidence" value="ECO:0007669"/>
    <property type="project" value="InterPro"/>
</dbReference>
<feature type="repeat" description="CHCR" evidence="7">
    <location>
        <begin position="838"/>
        <end position="977"/>
    </location>
</feature>
<dbReference type="InterPro" id="IPR011990">
    <property type="entry name" value="TPR-like_helical_dom_sf"/>
</dbReference>
<dbReference type="InParanoid" id="A0A3N4M1Y8"/>
<dbReference type="GO" id="GO:0032051">
    <property type="term" value="F:clathrin light chain binding"/>
    <property type="evidence" value="ECO:0007669"/>
    <property type="project" value="InterPro"/>
</dbReference>
<dbReference type="InterPro" id="IPR015348">
    <property type="entry name" value="Clathrin_H-chain_linker_core"/>
</dbReference>
<dbReference type="Gene3D" id="1.25.40.730">
    <property type="match status" value="1"/>
</dbReference>
<dbReference type="OrthoDB" id="2113814at2759"/>
<dbReference type="GO" id="GO:0006898">
    <property type="term" value="P:receptor-mediated endocytosis"/>
    <property type="evidence" value="ECO:0007669"/>
    <property type="project" value="TreeGrafter"/>
</dbReference>
<name>A0A3N4M1Y8_9PEZI</name>
<dbReference type="GO" id="GO:0006886">
    <property type="term" value="P:intracellular protein transport"/>
    <property type="evidence" value="ECO:0007669"/>
    <property type="project" value="UniProtKB-UniRule"/>
</dbReference>
<sequence length="1668" mass="189649">MAPQQPLPIAFQELLTLSKFDIQQQSIGFNSCTLESDHYVCVREQNGDAAQVIIVDLHNTEKTIKRTIKADSAIMHWSKMIIALKAQRTLQIFNLEAKEKLKSHNMHEDVVFWKWISERSLGLITDTSVYHWDVTDPNQAAPVKVFDRHVNLQACQIINYRVNSSEKWMVVVGISQQQGRVVGSMQLYSRDRGISQAIEGHAAAFADIRLDDASSDTHLFTFAVRTATGAKLHVVEVDHQASNPAFQKKTVDVYFPTEATNDFPVAMQVSSRFSIIYLVTKYGFIHLYDLETGTCIFMNRISSDTIFITAPHDSISGIIGVNRKGQVLSVGVDENNIIPYLLQNPANAGLAVKLASRAGLAGADDLLSNQFDQLYAQGKFIDAAKIAATSPRGFLRTPQTIEKFKSAPNPPAQLSVILQYFSMLLDKGGLNKYESLELIKPVLAQNRKNLLEKWLKENKLECSEELGDLVRQHDIGLALSIYLRAGIPHKVVAAFAETGQFEKILPYARKVGYNPDYASLLQNIVRINPEKGAEFAGQLANEEGGALVDIDRVVDVFLSQNMIQQATAFLLDALKDNREDQAALQTRLLEMNLLNAPQVADAILLERMFSHYDKNRIATLSEQAGLHQRALEHYDDPAAIKRVLVNTTVLPPEWVVEFFGRLSVDQSLDCMREMLRANIRQHLPVVIQIATKYSDLLGAPRLIELFESYKTPEGLFYYLGSIVNLSEDSEVVFKYIQAATKLQKFGEVERICRDNNFYNPEKVKNFFKEAKLSEQTPLVLVCDRFNFIHDLVLYLYQNQLWQPIEVYVQKINPSRTPAVIGGLLDVDCDETVIKKLLASVDSSRIPIDELVQEVEQRNRLKLLLPFLEATLNSNVQQTAVYNALAKIYIDSNNNPEKFLKENDQYDSLIVGKYCEKRDPYLAFIAYQKGQNDVELVRITNENSMFKQQARYLVKRRDAELWTFVLNPSNLYRRSLIDQVVATAVPEASDPEDVSIAVQSFLQNDLPSELIELLEKIILEPSAFSDNSTLQNLLILTAIKADKGRVMNYIHRLNNFDGPDIANVAIESGLFEEAFEVYKKIDAHADAVNVLIEHIVSIDRAFAYADRVDLPEVWSRLGKAQLDGLRITDSIDSYIRANDPSNFAEVIEMSTRAGKFDDLIKYLQMCRKTLREPPVDSSLAICFARVDKLHDLEDFLNVSNVADIEDCGDKAYEEGLHRAAKVFFTNISNWAKLASTLVYLEEYQNAVECARKANSTKVWKQVNEACVAKKEFRLAQICGLNLIVHAEELHDLVKQYERNGYFDELISLLESGLGLERAHMGMFTELGIALTKYRPDRVMEHLKIFWGRINIPKVIRACDQAHLWPELIFLYCHYDEWDNAALTMMDKAADAWEHQSFKDIIVKVANLEIYYRALNFYLQEQPSLLTDLLSALSPRIDVTRVVKMFQKSDNIPLIKPFLLNVQSQNNKVVNQAINDLLIEEEDYKTLSDSVENYDNYDPVELAQRLEKHGLVFFRQIAANIYRKHKRWEQSISLSKQDRLFKDAIETAAVSNKQDIVEELIQYFVDIGSRECYVAMLYACYDLIQLDVIMELSWRHGLHDYTMPFMINSMRQQSNKMAALEKDNEERKAKEVVQQQVEDTTPIINTGLLLTAGPSYSNGIAPQNSGYRGF</sequence>
<protein>
    <recommendedName>
        <fullName evidence="6">Clathrin heavy chain</fullName>
    </recommendedName>
</protein>
<evidence type="ECO:0000313" key="9">
    <source>
        <dbReference type="EMBL" id="RPB27402.1"/>
    </source>
</evidence>
<dbReference type="PANTHER" id="PTHR10292:SF1">
    <property type="entry name" value="CLATHRIN HEAVY CHAIN"/>
    <property type="match status" value="1"/>
</dbReference>
<evidence type="ECO:0000256" key="6">
    <source>
        <dbReference type="PIRNR" id="PIRNR002290"/>
    </source>
</evidence>
<dbReference type="GO" id="GO:0071439">
    <property type="term" value="C:clathrin complex"/>
    <property type="evidence" value="ECO:0007669"/>
    <property type="project" value="InterPro"/>
</dbReference>
<feature type="repeat" description="CHCR" evidence="7">
    <location>
        <begin position="690"/>
        <end position="832"/>
    </location>
</feature>
<evidence type="ECO:0000256" key="2">
    <source>
        <dbReference type="ARBA" id="ARBA00022737"/>
    </source>
</evidence>
<dbReference type="Pfam" id="PF01394">
    <property type="entry name" value="Clathrin_propel"/>
    <property type="match status" value="3"/>
</dbReference>
<dbReference type="FunFam" id="1.25.40.10:FF:000001">
    <property type="entry name" value="Clathrin heavy chain"/>
    <property type="match status" value="1"/>
</dbReference>
<dbReference type="PROSITE" id="PS50236">
    <property type="entry name" value="CHCR"/>
    <property type="match status" value="7"/>
</dbReference>
<dbReference type="PANTHER" id="PTHR10292">
    <property type="entry name" value="CLATHRIN HEAVY CHAIN RELATED"/>
    <property type="match status" value="1"/>
</dbReference>
<dbReference type="InterPro" id="IPR000547">
    <property type="entry name" value="Clathrin_H-chain/VPS_repeat"/>
</dbReference>
<dbReference type="PIRSF" id="PIRSF002290">
    <property type="entry name" value="Clathrin_H_chain"/>
    <property type="match status" value="1"/>
</dbReference>
<evidence type="ECO:0000256" key="4">
    <source>
        <dbReference type="ARBA" id="ARBA00023176"/>
    </source>
</evidence>
<dbReference type="FunFam" id="1.25.40.730:FF:000003">
    <property type="entry name" value="Clathrin heavy chain"/>
    <property type="match status" value="1"/>
</dbReference>
<feature type="repeat" description="CHCR" evidence="7">
    <location>
        <begin position="1428"/>
        <end position="1571"/>
    </location>
</feature>
<dbReference type="FunFam" id="1.25.40.10:FF:000002">
    <property type="entry name" value="Clathrin heavy chain"/>
    <property type="match status" value="1"/>
</dbReference>
<dbReference type="SUPFAM" id="SSF50989">
    <property type="entry name" value="Clathrin heavy-chain terminal domain"/>
    <property type="match status" value="1"/>
</dbReference>
<dbReference type="InterPro" id="IPR055358">
    <property type="entry name" value="CHCR"/>
</dbReference>